<dbReference type="Pfam" id="PF01145">
    <property type="entry name" value="Band_7"/>
    <property type="match status" value="1"/>
</dbReference>
<evidence type="ECO:0000313" key="9">
    <source>
        <dbReference type="EMBL" id="MBC2604710.1"/>
    </source>
</evidence>
<comment type="caution">
    <text evidence="9">The sequence shown here is derived from an EMBL/GenBank/DDBJ whole genome shotgun (WGS) entry which is preliminary data.</text>
</comment>
<dbReference type="Pfam" id="PF15975">
    <property type="entry name" value="Flot"/>
    <property type="match status" value="1"/>
</dbReference>
<feature type="transmembrane region" description="Helical" evidence="7">
    <location>
        <begin position="16"/>
        <end position="34"/>
    </location>
</feature>
<dbReference type="GO" id="GO:0005886">
    <property type="term" value="C:plasma membrane"/>
    <property type="evidence" value="ECO:0007669"/>
    <property type="project" value="UniProtKB-SubCell"/>
</dbReference>
<dbReference type="EMBL" id="JACHVC010000001">
    <property type="protein sequence ID" value="MBC2604710.1"/>
    <property type="molecule type" value="Genomic_DNA"/>
</dbReference>
<evidence type="ECO:0000256" key="7">
    <source>
        <dbReference type="SAM" id="Phobius"/>
    </source>
</evidence>
<proteinExistence type="inferred from homology"/>
<evidence type="ECO:0000256" key="4">
    <source>
        <dbReference type="ARBA" id="ARBA00022475"/>
    </source>
</evidence>
<evidence type="ECO:0000256" key="6">
    <source>
        <dbReference type="SAM" id="MobiDB-lite"/>
    </source>
</evidence>
<evidence type="ECO:0000313" key="10">
    <source>
        <dbReference type="Proteomes" id="UP000526501"/>
    </source>
</evidence>
<evidence type="ECO:0000256" key="3">
    <source>
        <dbReference type="ARBA" id="ARBA00007161"/>
    </source>
</evidence>
<evidence type="ECO:0000256" key="5">
    <source>
        <dbReference type="ARBA" id="ARBA00023136"/>
    </source>
</evidence>
<dbReference type="SMART" id="SM00244">
    <property type="entry name" value="PHB"/>
    <property type="match status" value="1"/>
</dbReference>
<keyword evidence="5 7" id="KW-0472">Membrane</keyword>
<keyword evidence="7" id="KW-0812">Transmembrane</keyword>
<dbReference type="AlphaFoldDB" id="A0A7X1B5E5"/>
<evidence type="ECO:0000259" key="8">
    <source>
        <dbReference type="SMART" id="SM00244"/>
    </source>
</evidence>
<gene>
    <name evidence="9" type="ORF">H5P27_01435</name>
</gene>
<comment type="subcellular location">
    <subcellularLocation>
        <location evidence="2">Cell membrane</location>
    </subcellularLocation>
    <subcellularLocation>
        <location evidence="1">Membrane</location>
        <topology evidence="1">Single-pass membrane protein</topology>
    </subcellularLocation>
</comment>
<evidence type="ECO:0000256" key="1">
    <source>
        <dbReference type="ARBA" id="ARBA00004167"/>
    </source>
</evidence>
<dbReference type="SUPFAM" id="SSF117892">
    <property type="entry name" value="Band 7/SPFH domain"/>
    <property type="match status" value="1"/>
</dbReference>
<reference evidence="9 10" key="1">
    <citation type="submission" date="2020-07" db="EMBL/GenBank/DDBJ databases">
        <authorList>
            <person name="Feng X."/>
        </authorList>
    </citation>
    <scope>NUCLEOTIDE SEQUENCE [LARGE SCALE GENOMIC DNA]</scope>
    <source>
        <strain evidence="9 10">JCM23202</strain>
    </source>
</reference>
<name>A0A7X1B5E5_9BACT</name>
<evidence type="ECO:0000256" key="2">
    <source>
        <dbReference type="ARBA" id="ARBA00004236"/>
    </source>
</evidence>
<dbReference type="InterPro" id="IPR031905">
    <property type="entry name" value="Flotillin_C"/>
</dbReference>
<comment type="similarity">
    <text evidence="3">Belongs to the band 7/mec-2 family. Flotillin subfamily.</text>
</comment>
<dbReference type="Gene3D" id="3.30.479.30">
    <property type="entry name" value="Band 7 domain"/>
    <property type="match status" value="1"/>
</dbReference>
<organism evidence="9 10">
    <name type="scientific">Pelagicoccus albus</name>
    <dbReference type="NCBI Taxonomy" id="415222"/>
    <lineage>
        <taxon>Bacteria</taxon>
        <taxon>Pseudomonadati</taxon>
        <taxon>Verrucomicrobiota</taxon>
        <taxon>Opitutia</taxon>
        <taxon>Puniceicoccales</taxon>
        <taxon>Pelagicoccaceae</taxon>
        <taxon>Pelagicoccus</taxon>
    </lineage>
</organism>
<dbReference type="PANTHER" id="PTHR13806">
    <property type="entry name" value="FLOTILLIN-RELATED"/>
    <property type="match status" value="1"/>
</dbReference>
<protein>
    <submittedName>
        <fullName evidence="9">Flotillin family protein</fullName>
    </submittedName>
</protein>
<keyword evidence="10" id="KW-1185">Reference proteome</keyword>
<feature type="region of interest" description="Disordered" evidence="6">
    <location>
        <begin position="271"/>
        <end position="301"/>
    </location>
</feature>
<dbReference type="PANTHER" id="PTHR13806:SF31">
    <property type="entry name" value="FLOTILLIN-LIKE PROTEIN 1-RELATED"/>
    <property type="match status" value="1"/>
</dbReference>
<dbReference type="InterPro" id="IPR027705">
    <property type="entry name" value="Flotillin_fam"/>
</dbReference>
<feature type="region of interest" description="Disordered" evidence="6">
    <location>
        <begin position="550"/>
        <end position="575"/>
    </location>
</feature>
<dbReference type="CDD" id="cd03399">
    <property type="entry name" value="SPFH_flotillin"/>
    <property type="match status" value="1"/>
</dbReference>
<accession>A0A7X1B5E5</accession>
<dbReference type="Proteomes" id="UP000526501">
    <property type="component" value="Unassembled WGS sequence"/>
</dbReference>
<sequence>MPPLTPSLLPLMQIELLLPITLGLVLFLTFLFILSRFYKRATKEVAFVRTGFGGEKVILDGGCLKWPVFHEIIPVNLRTLRLQVDRKNEEGLITLDRMRVDVTAEFYLRVKPETETIAKAAQTLGERTMNPDKLKELLQGKFVDALRAVAAGLSMQDLHEQRADFIQTVQNALSEDLLKNGLELETVSLTALDQTGKEYFKETNAFDAQGLAKLTDITESKREERNRIEQETRIKIETQNLDAEKRSLEIKRSEEFARLEQQRDIEVARAQQDAKIKSEAAERKREAEQARIESDRAVRESEIESKRAIDERDIESKRSVEIKNQEASIIVAKKSEEKSKAEAEAAKARSGFVREEENVLTVKETTIAEREKQIQLIRAKEEAEKLALSVTISAEAEKQAAVDRADAVLTEAKAEAEKIKIVAEADNKRLEVEAHGLQAINTAKNILDGKIVEFELRTLIAKIAPEIVAAYTEPMKQIDSIKILQANGFGGGGSGGANGVASSGGSIPNQLTDAMLNYRMQLPVIDKILAELGIDSSSAEGISKMIESSVLPKEPSVESKSEVELQENGVEKSAN</sequence>
<keyword evidence="4" id="KW-1003">Cell membrane</keyword>
<dbReference type="InterPro" id="IPR036013">
    <property type="entry name" value="Band_7/SPFH_dom_sf"/>
</dbReference>
<dbReference type="InterPro" id="IPR001107">
    <property type="entry name" value="Band_7"/>
</dbReference>
<keyword evidence="7" id="KW-1133">Transmembrane helix</keyword>
<feature type="domain" description="Band 7" evidence="8">
    <location>
        <begin position="35"/>
        <end position="204"/>
    </location>
</feature>